<organism evidence="2">
    <name type="scientific">Tanacetum cinerariifolium</name>
    <name type="common">Dalmatian daisy</name>
    <name type="synonym">Chrysanthemum cinerariifolium</name>
    <dbReference type="NCBI Taxonomy" id="118510"/>
    <lineage>
        <taxon>Eukaryota</taxon>
        <taxon>Viridiplantae</taxon>
        <taxon>Streptophyta</taxon>
        <taxon>Embryophyta</taxon>
        <taxon>Tracheophyta</taxon>
        <taxon>Spermatophyta</taxon>
        <taxon>Magnoliopsida</taxon>
        <taxon>eudicotyledons</taxon>
        <taxon>Gunneridae</taxon>
        <taxon>Pentapetalae</taxon>
        <taxon>asterids</taxon>
        <taxon>campanulids</taxon>
        <taxon>Asterales</taxon>
        <taxon>Asteraceae</taxon>
        <taxon>Asteroideae</taxon>
        <taxon>Anthemideae</taxon>
        <taxon>Anthemidinae</taxon>
        <taxon>Tanacetum</taxon>
    </lineage>
</organism>
<name>A0A699U4Q7_TANCI</name>
<dbReference type="Pfam" id="PF14416">
    <property type="entry name" value="PMR5N"/>
    <property type="match status" value="1"/>
</dbReference>
<dbReference type="EMBL" id="BKCJ011297712">
    <property type="protein sequence ID" value="GFD17081.1"/>
    <property type="molecule type" value="Genomic_DNA"/>
</dbReference>
<evidence type="ECO:0000259" key="1">
    <source>
        <dbReference type="Pfam" id="PF14416"/>
    </source>
</evidence>
<comment type="caution">
    <text evidence="2">The sequence shown here is derived from an EMBL/GenBank/DDBJ whole genome shotgun (WGS) entry which is preliminary data.</text>
</comment>
<reference evidence="2" key="1">
    <citation type="journal article" date="2019" name="Sci. Rep.">
        <title>Draft genome of Tanacetum cinerariifolium, the natural source of mosquito coil.</title>
        <authorList>
            <person name="Yamashiro T."/>
            <person name="Shiraishi A."/>
            <person name="Satake H."/>
            <person name="Nakayama K."/>
        </authorList>
    </citation>
    <scope>NUCLEOTIDE SEQUENCE</scope>
</reference>
<dbReference type="PANTHER" id="PTHR32285:SF239">
    <property type="entry name" value="PROTEIN TRICHOME BIREFRINGENCE-LIKE 34"/>
    <property type="match status" value="1"/>
</dbReference>
<proteinExistence type="predicted"/>
<dbReference type="PANTHER" id="PTHR32285">
    <property type="entry name" value="PROTEIN TRICHOME BIREFRINGENCE-LIKE 9-RELATED"/>
    <property type="match status" value="1"/>
</dbReference>
<dbReference type="AlphaFoldDB" id="A0A699U4Q7"/>
<dbReference type="GO" id="GO:0005794">
    <property type="term" value="C:Golgi apparatus"/>
    <property type="evidence" value="ECO:0007669"/>
    <property type="project" value="TreeGrafter"/>
</dbReference>
<dbReference type="InterPro" id="IPR025846">
    <property type="entry name" value="TBL_N"/>
</dbReference>
<accession>A0A699U4Q7</accession>
<sequence length="88" mass="10437">MQEAEIDDYSFEGCDLFNGSWIYDNVSRPLYKEKECSFMADDYSCEKFGRKDFKYQFWRWQPHGCDLPSLYVGLLAYLISALLDKPHT</sequence>
<evidence type="ECO:0000313" key="2">
    <source>
        <dbReference type="EMBL" id="GFD17081.1"/>
    </source>
</evidence>
<dbReference type="GO" id="GO:0016413">
    <property type="term" value="F:O-acetyltransferase activity"/>
    <property type="evidence" value="ECO:0007669"/>
    <property type="project" value="InterPro"/>
</dbReference>
<gene>
    <name evidence="2" type="ORF">Tci_889050</name>
</gene>
<dbReference type="InterPro" id="IPR029962">
    <property type="entry name" value="TBL"/>
</dbReference>
<protein>
    <submittedName>
        <fullName evidence="2">Protein trichome birefringence-like 34</fullName>
    </submittedName>
</protein>
<feature type="domain" description="Trichome birefringence-like N-terminal" evidence="1">
    <location>
        <begin position="13"/>
        <end position="66"/>
    </location>
</feature>